<gene>
    <name evidence="2" type="ORF">RZS28_01925</name>
</gene>
<keyword evidence="1" id="KW-1277">Toxin-antitoxin system</keyword>
<keyword evidence="3" id="KW-1185">Reference proteome</keyword>
<proteinExistence type="predicted"/>
<evidence type="ECO:0000313" key="3">
    <source>
        <dbReference type="Proteomes" id="UP001626536"/>
    </source>
</evidence>
<organism evidence="2 3">
    <name type="scientific">Methylocapsa polymorpha</name>
    <dbReference type="NCBI Taxonomy" id="3080828"/>
    <lineage>
        <taxon>Bacteria</taxon>
        <taxon>Pseudomonadati</taxon>
        <taxon>Pseudomonadota</taxon>
        <taxon>Alphaproteobacteria</taxon>
        <taxon>Hyphomicrobiales</taxon>
        <taxon>Beijerinckiaceae</taxon>
        <taxon>Methylocapsa</taxon>
    </lineage>
</organism>
<reference evidence="2 3" key="1">
    <citation type="submission" date="2023-10" db="EMBL/GenBank/DDBJ databases">
        <title>Novel methanotroph of the genus Methylocapsa from a subarctic wetland.</title>
        <authorList>
            <person name="Belova S.E."/>
            <person name="Oshkin I.Y."/>
            <person name="Miroshnikov K."/>
            <person name="Dedysh S.N."/>
        </authorList>
    </citation>
    <scope>NUCLEOTIDE SEQUENCE [LARGE SCALE GENOMIC DNA]</scope>
    <source>
        <strain evidence="2 3">RX1</strain>
    </source>
</reference>
<dbReference type="InterPro" id="IPR035093">
    <property type="entry name" value="RelE/ParE_toxin_dom_sf"/>
</dbReference>
<evidence type="ECO:0000256" key="1">
    <source>
        <dbReference type="ARBA" id="ARBA00022649"/>
    </source>
</evidence>
<dbReference type="EMBL" id="CP136862">
    <property type="protein sequence ID" value="WOJ90087.1"/>
    <property type="molecule type" value="Genomic_DNA"/>
</dbReference>
<dbReference type="InterPro" id="IPR007712">
    <property type="entry name" value="RelE/ParE_toxin"/>
</dbReference>
<sequence length="61" mass="6913">MKLRYTLPALADLNDILDYIDGKSPRGAARVQRRIYATIALLLKHPLIGTRTDDPAIRRPK</sequence>
<dbReference type="Pfam" id="PF05016">
    <property type="entry name" value="ParE_toxin"/>
    <property type="match status" value="1"/>
</dbReference>
<protein>
    <submittedName>
        <fullName evidence="2">Type II toxin-antitoxin system RelE/ParE family toxin</fullName>
    </submittedName>
</protein>
<dbReference type="RefSeq" id="WP_407339534.1">
    <property type="nucleotide sequence ID" value="NZ_CP136862.1"/>
</dbReference>
<accession>A0ABZ0HRZ7</accession>
<evidence type="ECO:0000313" key="2">
    <source>
        <dbReference type="EMBL" id="WOJ90087.1"/>
    </source>
</evidence>
<dbReference type="Proteomes" id="UP001626536">
    <property type="component" value="Chromosome"/>
</dbReference>
<dbReference type="Gene3D" id="3.30.2310.20">
    <property type="entry name" value="RelE-like"/>
    <property type="match status" value="1"/>
</dbReference>
<name>A0ABZ0HRZ7_9HYPH</name>